<accession>A0A9Q1F510</accession>
<proteinExistence type="predicted"/>
<gene>
    <name evidence="1" type="ORF">SKAU_G00226560</name>
</gene>
<dbReference type="AlphaFoldDB" id="A0A9Q1F510"/>
<organism evidence="1 2">
    <name type="scientific">Synaphobranchus kaupii</name>
    <name type="common">Kaup's arrowtooth eel</name>
    <dbReference type="NCBI Taxonomy" id="118154"/>
    <lineage>
        <taxon>Eukaryota</taxon>
        <taxon>Metazoa</taxon>
        <taxon>Chordata</taxon>
        <taxon>Craniata</taxon>
        <taxon>Vertebrata</taxon>
        <taxon>Euteleostomi</taxon>
        <taxon>Actinopterygii</taxon>
        <taxon>Neopterygii</taxon>
        <taxon>Teleostei</taxon>
        <taxon>Anguilliformes</taxon>
        <taxon>Synaphobranchidae</taxon>
        <taxon>Synaphobranchus</taxon>
    </lineage>
</organism>
<dbReference type="EMBL" id="JAINUF010000008">
    <property type="protein sequence ID" value="KAJ8351180.1"/>
    <property type="molecule type" value="Genomic_DNA"/>
</dbReference>
<reference evidence="1" key="1">
    <citation type="journal article" date="2023" name="Science">
        <title>Genome structures resolve the early diversification of teleost fishes.</title>
        <authorList>
            <person name="Parey E."/>
            <person name="Louis A."/>
            <person name="Montfort J."/>
            <person name="Bouchez O."/>
            <person name="Roques C."/>
            <person name="Iampietro C."/>
            <person name="Lluch J."/>
            <person name="Castinel A."/>
            <person name="Donnadieu C."/>
            <person name="Desvignes T."/>
            <person name="Floi Bucao C."/>
            <person name="Jouanno E."/>
            <person name="Wen M."/>
            <person name="Mejri S."/>
            <person name="Dirks R."/>
            <person name="Jansen H."/>
            <person name="Henkel C."/>
            <person name="Chen W.J."/>
            <person name="Zahm M."/>
            <person name="Cabau C."/>
            <person name="Klopp C."/>
            <person name="Thompson A.W."/>
            <person name="Robinson-Rechavi M."/>
            <person name="Braasch I."/>
            <person name="Lecointre G."/>
            <person name="Bobe J."/>
            <person name="Postlethwait J.H."/>
            <person name="Berthelot C."/>
            <person name="Roest Crollius H."/>
            <person name="Guiguen Y."/>
        </authorList>
    </citation>
    <scope>NUCLEOTIDE SEQUENCE</scope>
    <source>
        <strain evidence="1">WJC10195</strain>
    </source>
</reference>
<keyword evidence="2" id="KW-1185">Reference proteome</keyword>
<protein>
    <submittedName>
        <fullName evidence="1">Uncharacterized protein</fullName>
    </submittedName>
</protein>
<comment type="caution">
    <text evidence="1">The sequence shown here is derived from an EMBL/GenBank/DDBJ whole genome shotgun (WGS) entry which is preliminary data.</text>
</comment>
<name>A0A9Q1F510_SYNKA</name>
<dbReference type="Proteomes" id="UP001152622">
    <property type="component" value="Chromosome 8"/>
</dbReference>
<sequence length="119" mass="13850">MERTTLHLKRKLEEKGVLEVEEFWLTNQPIAVIRHLQRELGVTPLSVLLYSTEFLRVACYGSREDPPRPELVQKTCDFIRQLNACNWNLTFTESGLPFLIDIPPSSSPWPRTGERRRGE</sequence>
<evidence type="ECO:0000313" key="1">
    <source>
        <dbReference type="EMBL" id="KAJ8351180.1"/>
    </source>
</evidence>
<evidence type="ECO:0000313" key="2">
    <source>
        <dbReference type="Proteomes" id="UP001152622"/>
    </source>
</evidence>
<dbReference type="OrthoDB" id="10390364at2759"/>